<accession>A0AAC9MZ65</accession>
<dbReference type="AlphaFoldDB" id="A0AAC9MZ65"/>
<feature type="region of interest" description="Disordered" evidence="1">
    <location>
        <begin position="106"/>
        <end position="175"/>
    </location>
</feature>
<organism evidence="2 3">
    <name type="scientific">Actinoalloteichus hymeniacidonis</name>
    <dbReference type="NCBI Taxonomy" id="340345"/>
    <lineage>
        <taxon>Bacteria</taxon>
        <taxon>Bacillati</taxon>
        <taxon>Actinomycetota</taxon>
        <taxon>Actinomycetes</taxon>
        <taxon>Pseudonocardiales</taxon>
        <taxon>Pseudonocardiaceae</taxon>
        <taxon>Actinoalloteichus</taxon>
    </lineage>
</organism>
<evidence type="ECO:0000313" key="2">
    <source>
        <dbReference type="EMBL" id="AOS64154.1"/>
    </source>
</evidence>
<evidence type="ECO:0000256" key="1">
    <source>
        <dbReference type="SAM" id="MobiDB-lite"/>
    </source>
</evidence>
<evidence type="ECO:0000313" key="3">
    <source>
        <dbReference type="Proteomes" id="UP000095210"/>
    </source>
</evidence>
<name>A0AAC9MZ65_9PSEU</name>
<gene>
    <name evidence="2" type="ORF">TL08_16770</name>
</gene>
<dbReference type="RefSeq" id="WP_157421131.1">
    <property type="nucleotide sequence ID" value="NZ_CP014859.1"/>
</dbReference>
<dbReference type="Proteomes" id="UP000095210">
    <property type="component" value="Chromosome"/>
</dbReference>
<keyword evidence="3" id="KW-1185">Reference proteome</keyword>
<proteinExistence type="predicted"/>
<dbReference type="EMBL" id="CP014859">
    <property type="protein sequence ID" value="AOS64154.1"/>
    <property type="molecule type" value="Genomic_DNA"/>
</dbReference>
<protein>
    <submittedName>
        <fullName evidence="2">Uncharacterized protein</fullName>
    </submittedName>
</protein>
<reference evidence="3" key="1">
    <citation type="submission" date="2016-03" db="EMBL/GenBank/DDBJ databases">
        <title>Complete genome sequence of the type strain Actinoalloteichus hymeniacidonis DSM 45092.</title>
        <authorList>
            <person name="Schaffert L."/>
            <person name="Albersmeier A."/>
            <person name="Winkler A."/>
            <person name="Kalinowski J."/>
            <person name="Zotchev S."/>
            <person name="Ruckert C."/>
        </authorList>
    </citation>
    <scope>NUCLEOTIDE SEQUENCE [LARGE SCALE GENOMIC DNA]</scope>
    <source>
        <strain evidence="3">HPA177(T) (DSM 45092(T))</strain>
    </source>
</reference>
<dbReference type="KEGG" id="ahm:TL08_16770"/>
<feature type="region of interest" description="Disordered" evidence="1">
    <location>
        <begin position="286"/>
        <end position="305"/>
    </location>
</feature>
<sequence length="305" mass="31311">MGVADVVEQLRRAHALVLEARRAAVIADAAIADGASVFATATQGSNQPEVQQINSHAQAAAEDVRTAGELLDGAQELIDAYCRSIAGHGVDAPALSAAAVPAPQAIAPPIRQRASRTSASRPGRTAPEPTSQAALDSIGPPKTAAGPGSAEGPAEKTPAPDAEVPEGTTIDPEARYPGWIAELRRNGTEVDPDRIMRMTRLRNGRIIWLESGPGGSGGSAGFLGKSRVGAFGAAGIEPDEVVDLVFEALESGETIAGDGTDGTVLDVRFHGQRRRVVVTVTSEGALVDARPAPPAEPQADLGPAR</sequence>